<proteinExistence type="predicted"/>
<evidence type="ECO:0000256" key="1">
    <source>
        <dbReference type="SAM" id="Phobius"/>
    </source>
</evidence>
<dbReference type="Proteomes" id="UP001372338">
    <property type="component" value="Unassembled WGS sequence"/>
</dbReference>
<keyword evidence="1" id="KW-0472">Membrane</keyword>
<gene>
    <name evidence="2" type="ORF">RIF29_40257</name>
</gene>
<keyword evidence="1" id="KW-1133">Transmembrane helix</keyword>
<organism evidence="2 3">
    <name type="scientific">Crotalaria pallida</name>
    <name type="common">Smooth rattlebox</name>
    <name type="synonym">Crotalaria striata</name>
    <dbReference type="NCBI Taxonomy" id="3830"/>
    <lineage>
        <taxon>Eukaryota</taxon>
        <taxon>Viridiplantae</taxon>
        <taxon>Streptophyta</taxon>
        <taxon>Embryophyta</taxon>
        <taxon>Tracheophyta</taxon>
        <taxon>Spermatophyta</taxon>
        <taxon>Magnoliopsida</taxon>
        <taxon>eudicotyledons</taxon>
        <taxon>Gunneridae</taxon>
        <taxon>Pentapetalae</taxon>
        <taxon>rosids</taxon>
        <taxon>fabids</taxon>
        <taxon>Fabales</taxon>
        <taxon>Fabaceae</taxon>
        <taxon>Papilionoideae</taxon>
        <taxon>50 kb inversion clade</taxon>
        <taxon>genistoids sensu lato</taxon>
        <taxon>core genistoids</taxon>
        <taxon>Crotalarieae</taxon>
        <taxon>Crotalaria</taxon>
    </lineage>
</organism>
<keyword evidence="3" id="KW-1185">Reference proteome</keyword>
<evidence type="ECO:0000313" key="2">
    <source>
        <dbReference type="EMBL" id="KAK7245412.1"/>
    </source>
</evidence>
<comment type="caution">
    <text evidence="2">The sequence shown here is derived from an EMBL/GenBank/DDBJ whole genome shotgun (WGS) entry which is preliminary data.</text>
</comment>
<protein>
    <submittedName>
        <fullName evidence="2">Uncharacterized protein</fullName>
    </submittedName>
</protein>
<reference evidence="2 3" key="1">
    <citation type="submission" date="2024-01" db="EMBL/GenBank/DDBJ databases">
        <title>The genomes of 5 underutilized Papilionoideae crops provide insights into root nodulation and disease resistanc.</title>
        <authorList>
            <person name="Yuan L."/>
        </authorList>
    </citation>
    <scope>NUCLEOTIDE SEQUENCE [LARGE SCALE GENOMIC DNA]</scope>
    <source>
        <strain evidence="2">ZHUSHIDOU_FW_LH</strain>
        <tissue evidence="2">Leaf</tissue>
    </source>
</reference>
<dbReference type="EMBL" id="JAYWIO010000008">
    <property type="protein sequence ID" value="KAK7245412.1"/>
    <property type="molecule type" value="Genomic_DNA"/>
</dbReference>
<accession>A0AAN9E594</accession>
<name>A0AAN9E594_CROPI</name>
<evidence type="ECO:0000313" key="3">
    <source>
        <dbReference type="Proteomes" id="UP001372338"/>
    </source>
</evidence>
<keyword evidence="1" id="KW-0812">Transmembrane</keyword>
<sequence length="82" mass="9261">MGVLFTLFMLTSVKKIMFDIKGEDVGVLVSGPRNLRHEVARICASGLAENLHFEFISFSWCLVICIVCSIYLYGHLIIVRIL</sequence>
<feature type="transmembrane region" description="Helical" evidence="1">
    <location>
        <begin position="55"/>
        <end position="79"/>
    </location>
</feature>
<dbReference type="AlphaFoldDB" id="A0AAN9E594"/>